<keyword evidence="2 15" id="KW-0547">Nucleotide-binding</keyword>
<sequence length="1188" mass="128937">MNARPVASETERRQRMASDPRTSAWVSAHAGSGKTHVLTQRVLRLLLEGTRPSQILCLTYTKAAAANMAARVFDALAQWATLDDAQLAESIARIGAAAASRQDLDFARKLFAHAVETPGGLKIQTIHAFCEKLLHIFPFEANVPAAFRVVEDMERAELMEAARRRALEGAIRARGALHGALELVARETSGAGFNALCEELLRHRATVARIGERDDYAARLNAALGLRPDETLARVEAAMIEEGEAPDAWPALAAMLRGGSSNDRKLADSLEAAYALAPHPSCIDAYLSAFFTQKGEPRGVGKTKIVTAGLAKGEPQLLARMEAERDRLAPLIEKRKAAAAAERSLALAQIGDAILAEYERAKRLRGLLDYDDLIEGARRLLFRSSPSWVLYKLDSQIDHILLDEAQDTSAKQWDILAAIADEFCAGVGARAATGKRARSFFAVGDEKQSIFSFQGAAPWRFDEMRRDFQRRFETVEMRFQWVRLTQSFRSAPGVLQAVDDIFALEENRLGLCADPEEPAPRHESWKHDVPALIEIWEPIGQTKAEEPADWRLPLDYADANDPAERLAHKLARKIKALLAPENGECVEDKGAPRPVRAGDILILVRKRGALFEAIIRALKSEHVPVAGADRLDLAAHIAVNDLVALGRAALLPDDDLTLATLLKSPFFGFDDDDLIALAPHRPTSLYAALAQSDDARFRAAAQRLNELARAAAQTPFDFYSGVLGPGGGRKQLVARLGAEADDAIDEFLKLAASFEREQPSSLTSFLATVESLDLSIKRDMEMVGGAVRVMTAHAAKGLEAKIVFLPDTCGAPAGKHDPKLYRLGAEEDAPLAWSLGKESDPPALAQAREAHRRDERAEHQRLLYVALTRAEERLYISGCHGPSGPAAGCWHQSIRNALEASCENLPDPFDSESTILRRGEAPPRFDLARMASSSGDVDIPSFATTPAAPEAAPAPPLRPSSALAGADAAPSLGEMAARSRADAERLLYGRLAHALLQHLPACAPEHREKAAQRFLVVRGGFLDAERRAELAKSALDVIADARLAALFGPDSTAEVDIVATLDHAAFGRNRPNADNVIDSESLERALREKPASTFSQRALENGVGVSGRIDRLAVTPSEILIADFKTGRPCAVLDDAHLRQLALYRAAVAPLYPGKRPRCFLIWTQNARVVEAEEAALDAAFARAVAGA</sequence>
<evidence type="ECO:0000256" key="14">
    <source>
        <dbReference type="ARBA" id="ARBA00048988"/>
    </source>
</evidence>
<dbReference type="InterPro" id="IPR011604">
    <property type="entry name" value="PDDEXK-like_dom_sf"/>
</dbReference>
<evidence type="ECO:0000256" key="15">
    <source>
        <dbReference type="PROSITE-ProRule" id="PRU00560"/>
    </source>
</evidence>
<evidence type="ECO:0000256" key="6">
    <source>
        <dbReference type="ARBA" id="ARBA00022839"/>
    </source>
</evidence>
<dbReference type="InterPro" id="IPR014151">
    <property type="entry name" value="DNA_helicase_AddA"/>
</dbReference>
<gene>
    <name evidence="19" type="primary">addA</name>
    <name evidence="19" type="ORF">V3H18_00030</name>
</gene>
<keyword evidence="20" id="KW-1185">Reference proteome</keyword>
<keyword evidence="4 15" id="KW-0378">Hydrolase</keyword>
<accession>A0ABU7XCT8</accession>
<dbReference type="Pfam" id="PF13361">
    <property type="entry name" value="UvrD_C"/>
    <property type="match status" value="1"/>
</dbReference>
<comment type="catalytic activity">
    <reaction evidence="11">
        <text>Couples ATP hydrolysis with the unwinding of duplex DNA by translocating in the 3'-5' direction.</text>
        <dbReference type="EC" id="5.6.2.4"/>
    </reaction>
</comment>
<protein>
    <recommendedName>
        <fullName evidence="12">DNA 3'-5' helicase</fullName>
        <ecNumber evidence="12">5.6.2.4</ecNumber>
    </recommendedName>
    <alternativeName>
        <fullName evidence="13">DNA 3'-5' helicase II</fullName>
    </alternativeName>
</protein>
<evidence type="ECO:0000313" key="19">
    <source>
        <dbReference type="EMBL" id="MEF3364915.1"/>
    </source>
</evidence>
<keyword evidence="3" id="KW-0227">DNA damage</keyword>
<dbReference type="PROSITE" id="PS51217">
    <property type="entry name" value="UVRD_HELICASE_CTER"/>
    <property type="match status" value="1"/>
</dbReference>
<keyword evidence="10" id="KW-0413">Isomerase</keyword>
<dbReference type="InterPro" id="IPR027417">
    <property type="entry name" value="P-loop_NTPase"/>
</dbReference>
<feature type="domain" description="UvrD-like helicase ATP-binding" evidence="17">
    <location>
        <begin position="7"/>
        <end position="491"/>
    </location>
</feature>
<dbReference type="Gene3D" id="3.90.320.10">
    <property type="match status" value="1"/>
</dbReference>
<keyword evidence="8" id="KW-0238">DNA-binding</keyword>
<feature type="compositionally biased region" description="Low complexity" evidence="16">
    <location>
        <begin position="941"/>
        <end position="951"/>
    </location>
</feature>
<feature type="region of interest" description="Disordered" evidence="16">
    <location>
        <begin position="941"/>
        <end position="965"/>
    </location>
</feature>
<dbReference type="InterPro" id="IPR038726">
    <property type="entry name" value="PDDEXK_AddAB-type"/>
</dbReference>
<evidence type="ECO:0000259" key="17">
    <source>
        <dbReference type="PROSITE" id="PS51198"/>
    </source>
</evidence>
<comment type="caution">
    <text evidence="19">The sequence shown here is derived from an EMBL/GenBank/DDBJ whole genome shotgun (WGS) entry which is preliminary data.</text>
</comment>
<dbReference type="InterPro" id="IPR000212">
    <property type="entry name" value="DNA_helicase_UvrD/REP"/>
</dbReference>
<organism evidence="19 20">
    <name type="scientific">Methylocystis borbori</name>
    <dbReference type="NCBI Taxonomy" id="3118750"/>
    <lineage>
        <taxon>Bacteria</taxon>
        <taxon>Pseudomonadati</taxon>
        <taxon>Pseudomonadota</taxon>
        <taxon>Alphaproteobacteria</taxon>
        <taxon>Hyphomicrobiales</taxon>
        <taxon>Methylocystaceae</taxon>
        <taxon>Methylocystis</taxon>
    </lineage>
</organism>
<proteinExistence type="predicted"/>
<keyword evidence="7 15" id="KW-0067">ATP-binding</keyword>
<evidence type="ECO:0000256" key="11">
    <source>
        <dbReference type="ARBA" id="ARBA00034617"/>
    </source>
</evidence>
<dbReference type="PANTHER" id="PTHR11070">
    <property type="entry name" value="UVRD / RECB / PCRA DNA HELICASE FAMILY MEMBER"/>
    <property type="match status" value="1"/>
</dbReference>
<dbReference type="RefSeq" id="WP_332079797.1">
    <property type="nucleotide sequence ID" value="NZ_JAZHYN010000001.1"/>
</dbReference>
<evidence type="ECO:0000256" key="13">
    <source>
        <dbReference type="ARBA" id="ARBA00034923"/>
    </source>
</evidence>
<keyword evidence="6" id="KW-0269">Exonuclease</keyword>
<dbReference type="PANTHER" id="PTHR11070:SF2">
    <property type="entry name" value="ATP-DEPENDENT DNA HELICASE SRS2"/>
    <property type="match status" value="1"/>
</dbReference>
<evidence type="ECO:0000256" key="1">
    <source>
        <dbReference type="ARBA" id="ARBA00022722"/>
    </source>
</evidence>
<evidence type="ECO:0000256" key="2">
    <source>
        <dbReference type="ARBA" id="ARBA00022741"/>
    </source>
</evidence>
<dbReference type="Gene3D" id="1.10.486.10">
    <property type="entry name" value="PCRA, domain 4"/>
    <property type="match status" value="1"/>
</dbReference>
<evidence type="ECO:0000259" key="18">
    <source>
        <dbReference type="PROSITE" id="PS51217"/>
    </source>
</evidence>
<dbReference type="Pfam" id="PF12705">
    <property type="entry name" value="PDDEXK_1"/>
    <property type="match status" value="1"/>
</dbReference>
<evidence type="ECO:0000256" key="3">
    <source>
        <dbReference type="ARBA" id="ARBA00022763"/>
    </source>
</evidence>
<feature type="region of interest" description="Disordered" evidence="16">
    <location>
        <begin position="1"/>
        <end position="23"/>
    </location>
</feature>
<evidence type="ECO:0000313" key="20">
    <source>
        <dbReference type="Proteomes" id="UP001350748"/>
    </source>
</evidence>
<evidence type="ECO:0000256" key="16">
    <source>
        <dbReference type="SAM" id="MobiDB-lite"/>
    </source>
</evidence>
<dbReference type="InterPro" id="IPR014016">
    <property type="entry name" value="UvrD-like_ATP-bd"/>
</dbReference>
<evidence type="ECO:0000256" key="10">
    <source>
        <dbReference type="ARBA" id="ARBA00023235"/>
    </source>
</evidence>
<keyword evidence="5 15" id="KW-0347">Helicase</keyword>
<evidence type="ECO:0000256" key="5">
    <source>
        <dbReference type="ARBA" id="ARBA00022806"/>
    </source>
</evidence>
<evidence type="ECO:0000256" key="7">
    <source>
        <dbReference type="ARBA" id="ARBA00022840"/>
    </source>
</evidence>
<dbReference type="NCBIfam" id="TIGR02784">
    <property type="entry name" value="addA_alphas"/>
    <property type="match status" value="1"/>
</dbReference>
<keyword evidence="1" id="KW-0540">Nuclease</keyword>
<feature type="compositionally biased region" description="Basic and acidic residues" evidence="16">
    <location>
        <begin position="9"/>
        <end position="18"/>
    </location>
</feature>
<dbReference type="Pfam" id="PF00580">
    <property type="entry name" value="UvrD-helicase"/>
    <property type="match status" value="1"/>
</dbReference>
<dbReference type="SUPFAM" id="SSF52540">
    <property type="entry name" value="P-loop containing nucleoside triphosphate hydrolases"/>
    <property type="match status" value="1"/>
</dbReference>
<dbReference type="InterPro" id="IPR014017">
    <property type="entry name" value="DNA_helicase_UvrD-like_C"/>
</dbReference>
<evidence type="ECO:0000256" key="4">
    <source>
        <dbReference type="ARBA" id="ARBA00022801"/>
    </source>
</evidence>
<evidence type="ECO:0000256" key="9">
    <source>
        <dbReference type="ARBA" id="ARBA00023204"/>
    </source>
</evidence>
<evidence type="ECO:0000256" key="12">
    <source>
        <dbReference type="ARBA" id="ARBA00034808"/>
    </source>
</evidence>
<dbReference type="GO" id="GO:0004386">
    <property type="term" value="F:helicase activity"/>
    <property type="evidence" value="ECO:0007669"/>
    <property type="project" value="UniProtKB-KW"/>
</dbReference>
<dbReference type="EMBL" id="JAZHYN010000001">
    <property type="protein sequence ID" value="MEF3364915.1"/>
    <property type="molecule type" value="Genomic_DNA"/>
</dbReference>
<name>A0ABU7XCT8_9HYPH</name>
<evidence type="ECO:0000256" key="8">
    <source>
        <dbReference type="ARBA" id="ARBA00023125"/>
    </source>
</evidence>
<dbReference type="EC" id="5.6.2.4" evidence="12"/>
<feature type="domain" description="UvrD-like helicase C-terminal" evidence="18">
    <location>
        <begin position="523"/>
        <end position="797"/>
    </location>
</feature>
<reference evidence="19 20" key="1">
    <citation type="submission" date="2024-02" db="EMBL/GenBank/DDBJ databases">
        <authorList>
            <person name="Grouzdev D."/>
        </authorList>
    </citation>
    <scope>NUCLEOTIDE SEQUENCE [LARGE SCALE GENOMIC DNA]</scope>
    <source>
        <strain evidence="19 20">9N</strain>
    </source>
</reference>
<dbReference type="Gene3D" id="3.40.50.300">
    <property type="entry name" value="P-loop containing nucleotide triphosphate hydrolases"/>
    <property type="match status" value="4"/>
</dbReference>
<dbReference type="PROSITE" id="PS51198">
    <property type="entry name" value="UVRD_HELICASE_ATP_BIND"/>
    <property type="match status" value="1"/>
</dbReference>
<keyword evidence="9" id="KW-0234">DNA repair</keyword>
<dbReference type="Proteomes" id="UP001350748">
    <property type="component" value="Unassembled WGS sequence"/>
</dbReference>
<comment type="catalytic activity">
    <reaction evidence="14">
        <text>ATP + H2O = ADP + phosphate + H(+)</text>
        <dbReference type="Rhea" id="RHEA:13065"/>
        <dbReference type="ChEBI" id="CHEBI:15377"/>
        <dbReference type="ChEBI" id="CHEBI:15378"/>
        <dbReference type="ChEBI" id="CHEBI:30616"/>
        <dbReference type="ChEBI" id="CHEBI:43474"/>
        <dbReference type="ChEBI" id="CHEBI:456216"/>
        <dbReference type="EC" id="5.6.2.4"/>
    </reaction>
</comment>
<feature type="binding site" evidence="15">
    <location>
        <begin position="28"/>
        <end position="35"/>
    </location>
    <ligand>
        <name>ATP</name>
        <dbReference type="ChEBI" id="CHEBI:30616"/>
    </ligand>
</feature>